<dbReference type="HOGENOM" id="CLU_019704_0_2_5"/>
<proteinExistence type="inferred from homology"/>
<dbReference type="InterPro" id="IPR022417">
    <property type="entry name" value="Porphobilin_deaminase_N"/>
</dbReference>
<keyword evidence="6 8" id="KW-0627">Porphyrin biosynthesis</keyword>
<dbReference type="HAMAP" id="MF_00260">
    <property type="entry name" value="Porphobil_deam"/>
    <property type="match status" value="1"/>
</dbReference>
<comment type="cofactor">
    <cofactor evidence="8">
        <name>dipyrromethane</name>
        <dbReference type="ChEBI" id="CHEBI:60342"/>
    </cofactor>
    <text evidence="8">Binds 1 dipyrromethane group covalently.</text>
</comment>
<dbReference type="PIRSF" id="PIRSF001438">
    <property type="entry name" value="4pyrrol_synth_OHMeBilane_synth"/>
    <property type="match status" value="1"/>
</dbReference>
<evidence type="ECO:0000256" key="2">
    <source>
        <dbReference type="ARBA" id="ARBA00004735"/>
    </source>
</evidence>
<keyword evidence="5 8" id="KW-0808">Transferase</keyword>
<dbReference type="PANTHER" id="PTHR11557:SF0">
    <property type="entry name" value="PORPHOBILINOGEN DEAMINASE"/>
    <property type="match status" value="1"/>
</dbReference>
<evidence type="ECO:0000256" key="8">
    <source>
        <dbReference type="HAMAP-Rule" id="MF_00260"/>
    </source>
</evidence>
<dbReference type="Gene3D" id="3.40.190.10">
    <property type="entry name" value="Periplasmic binding protein-like II"/>
    <property type="match status" value="2"/>
</dbReference>
<dbReference type="GO" id="GO:0004418">
    <property type="term" value="F:hydroxymethylbilane synthase activity"/>
    <property type="evidence" value="ECO:0007669"/>
    <property type="project" value="UniProtKB-UniRule"/>
</dbReference>
<dbReference type="PRINTS" id="PR00151">
    <property type="entry name" value="PORPHBDMNASE"/>
</dbReference>
<evidence type="ECO:0000256" key="5">
    <source>
        <dbReference type="ARBA" id="ARBA00022679"/>
    </source>
</evidence>
<evidence type="ECO:0000256" key="6">
    <source>
        <dbReference type="ARBA" id="ARBA00023244"/>
    </source>
</evidence>
<evidence type="ECO:0000313" key="12">
    <source>
        <dbReference type="Proteomes" id="UP000005092"/>
    </source>
</evidence>
<evidence type="ECO:0000259" key="9">
    <source>
        <dbReference type="Pfam" id="PF01379"/>
    </source>
</evidence>
<dbReference type="PANTHER" id="PTHR11557">
    <property type="entry name" value="PORPHOBILINOGEN DEAMINASE"/>
    <property type="match status" value="1"/>
</dbReference>
<reference evidence="11 12" key="1">
    <citation type="submission" date="2012-02" db="EMBL/GenBank/DDBJ databases">
        <title>Improved High-Quality Draft Sequence of Rhizobium leguminosarum bv. trifolii WSM597.</title>
        <authorList>
            <consortium name="US DOE Joint Genome Institute"/>
            <person name="Lucas S."/>
            <person name="Han J."/>
            <person name="Lapidus A."/>
            <person name="Cheng J.-F."/>
            <person name="Goodwin L."/>
            <person name="Pitluck S."/>
            <person name="Peters L."/>
            <person name="Ovchinnikova G."/>
            <person name="Held B."/>
            <person name="Detter J.C."/>
            <person name="Han C."/>
            <person name="Tapia R."/>
            <person name="Land M."/>
            <person name="Hauser L."/>
            <person name="Kyrpides N."/>
            <person name="Ivanova N."/>
            <person name="Pagani I."/>
            <person name="Brau L."/>
            <person name="Yates R."/>
            <person name="O'Hara G."/>
            <person name="Rui T."/>
            <person name="Howieson J."/>
            <person name="Reeve W."/>
            <person name="Woyke T."/>
        </authorList>
    </citation>
    <scope>NUCLEOTIDE SEQUENCE [LARGE SCALE GENOMIC DNA]</scope>
    <source>
        <strain evidence="11 12">WSM597</strain>
    </source>
</reference>
<protein>
    <recommendedName>
        <fullName evidence="8">Porphobilinogen deaminase</fullName>
        <shortName evidence="8">PBG</shortName>
        <ecNumber evidence="8">2.5.1.61</ecNumber>
    </recommendedName>
    <alternativeName>
        <fullName evidence="8">Hydroxymethylbilane synthase</fullName>
        <shortName evidence="8">HMBS</shortName>
    </alternativeName>
    <alternativeName>
        <fullName evidence="8">Pre-uroporphyrinogen synthase</fullName>
    </alternativeName>
</protein>
<sequence>MMDANVRYPDTIKIGTRGSPLALAQAAEVAARLAACHGLPQAQFEIIPLVTKGDRLHEAPLPDVGVKGLFTLELEERLLSGELDLAVHSAKDVATVLPTGLSLSAFLPREDVRDVFISRSGYKLWELPPGALVGTSSIRRQALVLMHRPDLVVVPFRGLVGTRLHKLETGIVDATLLAMAGLNRLGTSHAATQLLDPREFPPAPAQGAICIETAVTNRAITGLVSALNDPATADAVTSERAFLRRLDGSCRTPIGAHAVCHGSEIVLRGIMIDPQGTNPKKVVVRGRRGAAQKVGEEAAGLILSGAFRESASA</sequence>
<dbReference type="PROSITE" id="PS00533">
    <property type="entry name" value="PORPHOBILINOGEN_DEAM"/>
    <property type="match status" value="1"/>
</dbReference>
<dbReference type="FunFam" id="3.40.190.10:FF:000005">
    <property type="entry name" value="Porphobilinogen deaminase"/>
    <property type="match status" value="1"/>
</dbReference>
<name>I9NGY9_RHILT</name>
<evidence type="ECO:0000256" key="4">
    <source>
        <dbReference type="ARBA" id="ARBA00011245"/>
    </source>
</evidence>
<dbReference type="RefSeq" id="WP_003592803.1">
    <property type="nucleotide sequence ID" value="NZ_JH719381.1"/>
</dbReference>
<dbReference type="EC" id="2.5.1.61" evidence="8"/>
<evidence type="ECO:0000256" key="7">
    <source>
        <dbReference type="ARBA" id="ARBA00048169"/>
    </source>
</evidence>
<evidence type="ECO:0000259" key="10">
    <source>
        <dbReference type="Pfam" id="PF03900"/>
    </source>
</evidence>
<feature type="domain" description="Porphobilinogen deaminase N-terminal" evidence="9">
    <location>
        <begin position="12"/>
        <end position="218"/>
    </location>
</feature>
<organism evidence="11 12">
    <name type="scientific">Rhizobium leguminosarum bv. trifolii WSM597</name>
    <dbReference type="NCBI Taxonomy" id="754764"/>
    <lineage>
        <taxon>Bacteria</taxon>
        <taxon>Pseudomonadati</taxon>
        <taxon>Pseudomonadota</taxon>
        <taxon>Alphaproteobacteria</taxon>
        <taxon>Hyphomicrobiales</taxon>
        <taxon>Rhizobiaceae</taxon>
        <taxon>Rhizobium/Agrobacterium group</taxon>
        <taxon>Rhizobium</taxon>
    </lineage>
</organism>
<dbReference type="GO" id="GO:0005737">
    <property type="term" value="C:cytoplasm"/>
    <property type="evidence" value="ECO:0007669"/>
    <property type="project" value="UniProtKB-UniRule"/>
</dbReference>
<dbReference type="Gene3D" id="3.30.160.40">
    <property type="entry name" value="Porphobilinogen deaminase, C-terminal domain"/>
    <property type="match status" value="1"/>
</dbReference>
<dbReference type="NCBIfam" id="TIGR00212">
    <property type="entry name" value="hemC"/>
    <property type="match status" value="1"/>
</dbReference>
<dbReference type="InterPro" id="IPR000860">
    <property type="entry name" value="HemC"/>
</dbReference>
<dbReference type="InterPro" id="IPR022418">
    <property type="entry name" value="Porphobilinogen_deaminase_C"/>
</dbReference>
<comment type="catalytic activity">
    <reaction evidence="7 8">
        <text>4 porphobilinogen + H2O = hydroxymethylbilane + 4 NH4(+)</text>
        <dbReference type="Rhea" id="RHEA:13185"/>
        <dbReference type="ChEBI" id="CHEBI:15377"/>
        <dbReference type="ChEBI" id="CHEBI:28938"/>
        <dbReference type="ChEBI" id="CHEBI:57845"/>
        <dbReference type="ChEBI" id="CHEBI:58126"/>
        <dbReference type="EC" id="2.5.1.61"/>
    </reaction>
</comment>
<dbReference type="Pfam" id="PF03900">
    <property type="entry name" value="Porphobil_deamC"/>
    <property type="match status" value="1"/>
</dbReference>
<comment type="function">
    <text evidence="1 8">Tetrapolymerization of the monopyrrole PBG into the hydroxymethylbilane pre-uroporphyrinogen in several discrete steps.</text>
</comment>
<evidence type="ECO:0000256" key="3">
    <source>
        <dbReference type="ARBA" id="ARBA00005638"/>
    </source>
</evidence>
<dbReference type="UniPathway" id="UPA00251">
    <property type="reaction ID" value="UER00319"/>
</dbReference>
<evidence type="ECO:0000256" key="1">
    <source>
        <dbReference type="ARBA" id="ARBA00002869"/>
    </source>
</evidence>
<dbReference type="SUPFAM" id="SSF54782">
    <property type="entry name" value="Porphobilinogen deaminase (hydroxymethylbilane synthase), C-terminal domain"/>
    <property type="match status" value="1"/>
</dbReference>
<dbReference type="InterPro" id="IPR022419">
    <property type="entry name" value="Porphobilin_deaminase_cofac_BS"/>
</dbReference>
<dbReference type="EMBL" id="JH719381">
    <property type="protein sequence ID" value="EJB07224.1"/>
    <property type="molecule type" value="Genomic_DNA"/>
</dbReference>
<feature type="domain" description="Porphobilinogen deaminase C-terminal" evidence="10">
    <location>
        <begin position="235"/>
        <end position="301"/>
    </location>
</feature>
<dbReference type="AlphaFoldDB" id="I9NGY9"/>
<comment type="subunit">
    <text evidence="4 8">Monomer.</text>
</comment>
<dbReference type="InterPro" id="IPR036803">
    <property type="entry name" value="Porphobilinogen_deaminase_C_sf"/>
</dbReference>
<dbReference type="Proteomes" id="UP000005092">
    <property type="component" value="Unassembled WGS sequence"/>
</dbReference>
<gene>
    <name evidence="8" type="primary">hemC</name>
    <name evidence="11" type="ORF">Rleg9DRAFT_6230</name>
</gene>
<comment type="pathway">
    <text evidence="2">Porphyrin-containing compound metabolism; protoporphyrin-IX biosynthesis; coproporphyrinogen-III from 5-aminolevulinate: step 2/4.</text>
</comment>
<accession>I9NGY9</accession>
<feature type="modified residue" description="S-(dipyrrolylmethanemethyl)cysteine" evidence="8">
    <location>
        <position position="250"/>
    </location>
</feature>
<comment type="similarity">
    <text evidence="3 8">Belongs to the HMBS family.</text>
</comment>
<comment type="miscellaneous">
    <text evidence="8">The porphobilinogen subunits are added to the dipyrromethane group.</text>
</comment>
<evidence type="ECO:0000313" key="11">
    <source>
        <dbReference type="EMBL" id="EJB07224.1"/>
    </source>
</evidence>
<dbReference type="SUPFAM" id="SSF53850">
    <property type="entry name" value="Periplasmic binding protein-like II"/>
    <property type="match status" value="1"/>
</dbReference>
<dbReference type="Pfam" id="PF01379">
    <property type="entry name" value="Porphobil_deam"/>
    <property type="match status" value="1"/>
</dbReference>
<dbReference type="GO" id="GO:0006782">
    <property type="term" value="P:protoporphyrinogen IX biosynthetic process"/>
    <property type="evidence" value="ECO:0007669"/>
    <property type="project" value="UniProtKB-UniRule"/>
</dbReference>